<evidence type="ECO:0000256" key="1">
    <source>
        <dbReference type="ARBA" id="ARBA00004167"/>
    </source>
</evidence>
<feature type="region of interest" description="Disordered" evidence="5">
    <location>
        <begin position="34"/>
        <end position="68"/>
    </location>
</feature>
<keyword evidence="2" id="KW-0812">Transmembrane</keyword>
<dbReference type="Proteomes" id="UP001229421">
    <property type="component" value="Unassembled WGS sequence"/>
</dbReference>
<evidence type="ECO:0000256" key="2">
    <source>
        <dbReference type="ARBA" id="ARBA00022692"/>
    </source>
</evidence>
<sequence length="133" mass="14980">MGEGSLKHLHIHSYALLLPPTLILNTLPPRSTPCPNPLKIEHPSDPRPCTRHRLPAPTPPAPTPFCSDTLLLRRPELEEEEEEEERNVSAVAINQAMSMITRLQEEKGALYTKALQSLRMMEEQAEYGFNMTA</sequence>
<dbReference type="Pfam" id="PF04576">
    <property type="entry name" value="Zein-binding"/>
    <property type="match status" value="1"/>
</dbReference>
<accession>A0AAD8NGC4</accession>
<feature type="domain" description="GTD-binding" evidence="6">
    <location>
        <begin position="80"/>
        <end position="127"/>
    </location>
</feature>
<comment type="subcellular location">
    <subcellularLocation>
        <location evidence="1">Membrane</location>
        <topology evidence="1">Single-pass membrane protein</topology>
    </subcellularLocation>
</comment>
<gene>
    <name evidence="7" type="ORF">QVD17_38561</name>
</gene>
<name>A0AAD8NGC4_TARER</name>
<keyword evidence="3" id="KW-1133">Transmembrane helix</keyword>
<dbReference type="AlphaFoldDB" id="A0AAD8NGC4"/>
<dbReference type="GO" id="GO:0016020">
    <property type="term" value="C:membrane"/>
    <property type="evidence" value="ECO:0007669"/>
    <property type="project" value="UniProtKB-SubCell"/>
</dbReference>
<organism evidence="7 8">
    <name type="scientific">Tagetes erecta</name>
    <name type="common">African marigold</name>
    <dbReference type="NCBI Taxonomy" id="13708"/>
    <lineage>
        <taxon>Eukaryota</taxon>
        <taxon>Viridiplantae</taxon>
        <taxon>Streptophyta</taxon>
        <taxon>Embryophyta</taxon>
        <taxon>Tracheophyta</taxon>
        <taxon>Spermatophyta</taxon>
        <taxon>Magnoliopsida</taxon>
        <taxon>eudicotyledons</taxon>
        <taxon>Gunneridae</taxon>
        <taxon>Pentapetalae</taxon>
        <taxon>asterids</taxon>
        <taxon>campanulids</taxon>
        <taxon>Asterales</taxon>
        <taxon>Asteraceae</taxon>
        <taxon>Asteroideae</taxon>
        <taxon>Heliantheae alliance</taxon>
        <taxon>Tageteae</taxon>
        <taxon>Tagetes</taxon>
    </lineage>
</organism>
<reference evidence="7" key="1">
    <citation type="journal article" date="2023" name="bioRxiv">
        <title>Improved chromosome-level genome assembly for marigold (Tagetes erecta).</title>
        <authorList>
            <person name="Jiang F."/>
            <person name="Yuan L."/>
            <person name="Wang S."/>
            <person name="Wang H."/>
            <person name="Xu D."/>
            <person name="Wang A."/>
            <person name="Fan W."/>
        </authorList>
    </citation>
    <scope>NUCLEOTIDE SEQUENCE</scope>
    <source>
        <strain evidence="7">WSJ</strain>
        <tissue evidence="7">Leaf</tissue>
    </source>
</reference>
<dbReference type="PANTHER" id="PTHR31448">
    <property type="entry name" value="MYOSIN-BINDING PROTEIN 2"/>
    <property type="match status" value="1"/>
</dbReference>
<evidence type="ECO:0000256" key="4">
    <source>
        <dbReference type="ARBA" id="ARBA00023136"/>
    </source>
</evidence>
<comment type="caution">
    <text evidence="7">The sequence shown here is derived from an EMBL/GenBank/DDBJ whole genome shotgun (WGS) entry which is preliminary data.</text>
</comment>
<keyword evidence="4" id="KW-0472">Membrane</keyword>
<dbReference type="EMBL" id="JAUHHV010000011">
    <property type="protein sequence ID" value="KAK1406951.1"/>
    <property type="molecule type" value="Genomic_DNA"/>
</dbReference>
<evidence type="ECO:0000256" key="5">
    <source>
        <dbReference type="SAM" id="MobiDB-lite"/>
    </source>
</evidence>
<dbReference type="InterPro" id="IPR039306">
    <property type="entry name" value="MYOB"/>
</dbReference>
<protein>
    <recommendedName>
        <fullName evidence="6">GTD-binding domain-containing protein</fullName>
    </recommendedName>
</protein>
<keyword evidence="8" id="KW-1185">Reference proteome</keyword>
<evidence type="ECO:0000259" key="6">
    <source>
        <dbReference type="Pfam" id="PF04576"/>
    </source>
</evidence>
<evidence type="ECO:0000313" key="7">
    <source>
        <dbReference type="EMBL" id="KAK1406951.1"/>
    </source>
</evidence>
<dbReference type="GO" id="GO:0080115">
    <property type="term" value="F:myosin XI tail binding"/>
    <property type="evidence" value="ECO:0007669"/>
    <property type="project" value="UniProtKB-ARBA"/>
</dbReference>
<dbReference type="PANTHER" id="PTHR31448:SF32">
    <property type="entry name" value="MYOSIN-BINDING PROTEIN 1"/>
    <property type="match status" value="1"/>
</dbReference>
<evidence type="ECO:0000256" key="3">
    <source>
        <dbReference type="ARBA" id="ARBA00022989"/>
    </source>
</evidence>
<proteinExistence type="predicted"/>
<evidence type="ECO:0000313" key="8">
    <source>
        <dbReference type="Proteomes" id="UP001229421"/>
    </source>
</evidence>
<dbReference type="InterPro" id="IPR007656">
    <property type="entry name" value="GTD-bd"/>
</dbReference>